<organism evidence="1 2">
    <name type="scientific">Coniosporium uncinatum</name>
    <dbReference type="NCBI Taxonomy" id="93489"/>
    <lineage>
        <taxon>Eukaryota</taxon>
        <taxon>Fungi</taxon>
        <taxon>Dikarya</taxon>
        <taxon>Ascomycota</taxon>
        <taxon>Pezizomycotina</taxon>
        <taxon>Dothideomycetes</taxon>
        <taxon>Dothideomycetes incertae sedis</taxon>
        <taxon>Coniosporium</taxon>
    </lineage>
</organism>
<reference evidence="1" key="1">
    <citation type="submission" date="2024-09" db="EMBL/GenBank/DDBJ databases">
        <title>Black Yeasts Isolated from many extreme environments.</title>
        <authorList>
            <person name="Coleine C."/>
            <person name="Stajich J.E."/>
            <person name="Selbmann L."/>
        </authorList>
    </citation>
    <scope>NUCLEOTIDE SEQUENCE</scope>
    <source>
        <strain evidence="1">CCFEE 5737</strain>
    </source>
</reference>
<name>A0ACC3CZG5_9PEZI</name>
<proteinExistence type="predicted"/>
<evidence type="ECO:0000313" key="2">
    <source>
        <dbReference type="Proteomes" id="UP001186974"/>
    </source>
</evidence>
<protein>
    <submittedName>
        <fullName evidence="1">Uncharacterized protein</fullName>
    </submittedName>
</protein>
<evidence type="ECO:0000313" key="1">
    <source>
        <dbReference type="EMBL" id="KAK3059621.1"/>
    </source>
</evidence>
<dbReference type="Proteomes" id="UP001186974">
    <property type="component" value="Unassembled WGS sequence"/>
</dbReference>
<accession>A0ACC3CZG5</accession>
<sequence length="155" mass="16749">MARTEADVSNAQRAPQPQRYRQRPQIRSGGLKCCPKVVAESEQSDHPRAQEAAFEENHSSGRKVGEVNDYGDAKNGPMADSKSTRPTGKSKAMKGNGQKLGTGEGEVEVDTGRRSVSESFVSSGNDGLGVQSVQRGNEERLEDNSKENTEDVVVE</sequence>
<keyword evidence="2" id="KW-1185">Reference proteome</keyword>
<comment type="caution">
    <text evidence="1">The sequence shown here is derived from an EMBL/GenBank/DDBJ whole genome shotgun (WGS) entry which is preliminary data.</text>
</comment>
<dbReference type="EMBL" id="JAWDJW010009243">
    <property type="protein sequence ID" value="KAK3059621.1"/>
    <property type="molecule type" value="Genomic_DNA"/>
</dbReference>
<gene>
    <name evidence="1" type="ORF">LTS18_010416</name>
</gene>